<dbReference type="PRINTS" id="PR01415">
    <property type="entry name" value="ANKYRIN"/>
</dbReference>
<dbReference type="Pfam" id="PF12796">
    <property type="entry name" value="Ank_2"/>
    <property type="match status" value="2"/>
</dbReference>
<dbReference type="Pfam" id="PF00023">
    <property type="entry name" value="Ank"/>
    <property type="match status" value="1"/>
</dbReference>
<dbReference type="SMART" id="SM00248">
    <property type="entry name" value="ANK"/>
    <property type="match status" value="8"/>
</dbReference>
<feature type="repeat" description="ANK" evidence="1">
    <location>
        <begin position="392"/>
        <end position="424"/>
    </location>
</feature>
<sequence length="534" mass="58453">MDRLISLEPSNVVVVRIEPGQKCCGKLTLKNVMYTMPVAFRLQPVNKDRYTVRPHSGIISPLTSLTVEITFDFHQSSGLPRSIPYCDDSFLLHSVVVPGAAVKNPSSTHDSVPNDWFTARKKQVFVDSGIKVLFVGSVVMVSLVKNGLMDEIRDVLEKSDPSWRAVDSVDDEGQTLLHLAISQSRADLVQLLLEFEPNIEARNRFGVTPLEAASASGEGLIVELLLAHRASTDRSESSTWGPVHLAAHGGHVDVLRLLLLKGADVNMLTKDGNTALHLAVEEQRRDCCRLLLASGARSDIRNSHDFDTPLHVAATIGDDYMVKLLLQKGAYKEIRNRAGKTAYDIAVDKGHTKLYDALGLGDRLCIAARKGEVRTIKRIVESGAAVNGTDQHGWTILHWASFKGRAEVVRFLIEKGVDINARDEDGYTALHCAVESGHVDVLELLVKKGADMEARTNKGATPMQIAESLSYSGIKRVLIQGGARKDELTQISKKTPAFAFADKNRGTKSDKKKSNRARSVHGSFDQSSAQLVAI</sequence>
<feature type="compositionally biased region" description="Polar residues" evidence="2">
    <location>
        <begin position="524"/>
        <end position="534"/>
    </location>
</feature>
<feature type="region of interest" description="Disordered" evidence="2">
    <location>
        <begin position="499"/>
        <end position="534"/>
    </location>
</feature>
<feature type="repeat" description="ANK" evidence="1">
    <location>
        <begin position="172"/>
        <end position="204"/>
    </location>
</feature>
<keyword evidence="5" id="KW-1185">Reference proteome</keyword>
<dbReference type="PROSITE" id="PS50202">
    <property type="entry name" value="MSP"/>
    <property type="match status" value="1"/>
</dbReference>
<evidence type="ECO:0000256" key="1">
    <source>
        <dbReference type="PROSITE-ProRule" id="PRU00023"/>
    </source>
</evidence>
<dbReference type="PANTHER" id="PTHR24118:SF99">
    <property type="entry name" value="POTE ANKYRIN DOMAIN FAMILY MEMBER 3C-RELATED"/>
    <property type="match status" value="1"/>
</dbReference>
<dbReference type="InterPro" id="IPR002110">
    <property type="entry name" value="Ankyrin_rpt"/>
</dbReference>
<feature type="repeat" description="ANK" evidence="1">
    <location>
        <begin position="205"/>
        <end position="237"/>
    </location>
</feature>
<dbReference type="Gene3D" id="2.60.40.10">
    <property type="entry name" value="Immunoglobulins"/>
    <property type="match status" value="1"/>
</dbReference>
<dbReference type="InterPro" id="IPR036770">
    <property type="entry name" value="Ankyrin_rpt-contain_sf"/>
</dbReference>
<reference evidence="4" key="1">
    <citation type="journal article" date="2023" name="bioRxiv">
        <title>Improved chromosome-level genome assembly for marigold (Tagetes erecta).</title>
        <authorList>
            <person name="Jiang F."/>
            <person name="Yuan L."/>
            <person name="Wang S."/>
            <person name="Wang H."/>
            <person name="Xu D."/>
            <person name="Wang A."/>
            <person name="Fan W."/>
        </authorList>
    </citation>
    <scope>NUCLEOTIDE SEQUENCE</scope>
    <source>
        <strain evidence="4">WSJ</strain>
        <tissue evidence="4">Leaf</tissue>
    </source>
</reference>
<feature type="repeat" description="ANK" evidence="1">
    <location>
        <begin position="305"/>
        <end position="337"/>
    </location>
</feature>
<dbReference type="PROSITE" id="PS50297">
    <property type="entry name" value="ANK_REP_REGION"/>
    <property type="match status" value="6"/>
</dbReference>
<dbReference type="SUPFAM" id="SSF49354">
    <property type="entry name" value="PapD-like"/>
    <property type="match status" value="1"/>
</dbReference>
<gene>
    <name evidence="4" type="ORF">QVD17_23199</name>
</gene>
<evidence type="ECO:0000256" key="2">
    <source>
        <dbReference type="SAM" id="MobiDB-lite"/>
    </source>
</evidence>
<evidence type="ECO:0000313" key="4">
    <source>
        <dbReference type="EMBL" id="KAK1421099.1"/>
    </source>
</evidence>
<dbReference type="Pfam" id="PF00635">
    <property type="entry name" value="Motile_Sperm"/>
    <property type="match status" value="1"/>
</dbReference>
<dbReference type="EMBL" id="JAUHHV010000006">
    <property type="protein sequence ID" value="KAK1421099.1"/>
    <property type="molecule type" value="Genomic_DNA"/>
</dbReference>
<feature type="domain" description="MSP" evidence="3">
    <location>
        <begin position="4"/>
        <end position="135"/>
    </location>
</feature>
<dbReference type="InterPro" id="IPR013783">
    <property type="entry name" value="Ig-like_fold"/>
</dbReference>
<name>A0AAD8NU08_TARER</name>
<dbReference type="PROSITE" id="PS50088">
    <property type="entry name" value="ANK_REPEAT"/>
    <property type="match status" value="7"/>
</dbReference>
<keyword evidence="1" id="KW-0040">ANK repeat</keyword>
<comment type="caution">
    <text evidence="4">The sequence shown here is derived from an EMBL/GenBank/DDBJ whole genome shotgun (WGS) entry which is preliminary data.</text>
</comment>
<protein>
    <recommendedName>
        <fullName evidence="3">MSP domain-containing protein</fullName>
    </recommendedName>
</protein>
<dbReference type="InterPro" id="IPR000535">
    <property type="entry name" value="MSP_dom"/>
</dbReference>
<dbReference type="InterPro" id="IPR008962">
    <property type="entry name" value="PapD-like_sf"/>
</dbReference>
<feature type="repeat" description="ANK" evidence="1">
    <location>
        <begin position="238"/>
        <end position="270"/>
    </location>
</feature>
<evidence type="ECO:0000259" key="3">
    <source>
        <dbReference type="PROSITE" id="PS50202"/>
    </source>
</evidence>
<feature type="repeat" description="ANK" evidence="1">
    <location>
        <begin position="271"/>
        <end position="303"/>
    </location>
</feature>
<feature type="repeat" description="ANK" evidence="1">
    <location>
        <begin position="425"/>
        <end position="457"/>
    </location>
</feature>
<dbReference type="SUPFAM" id="SSF48403">
    <property type="entry name" value="Ankyrin repeat"/>
    <property type="match status" value="1"/>
</dbReference>
<evidence type="ECO:0000313" key="5">
    <source>
        <dbReference type="Proteomes" id="UP001229421"/>
    </source>
</evidence>
<dbReference type="Gene3D" id="1.25.40.20">
    <property type="entry name" value="Ankyrin repeat-containing domain"/>
    <property type="match status" value="3"/>
</dbReference>
<organism evidence="4 5">
    <name type="scientific">Tagetes erecta</name>
    <name type="common">African marigold</name>
    <dbReference type="NCBI Taxonomy" id="13708"/>
    <lineage>
        <taxon>Eukaryota</taxon>
        <taxon>Viridiplantae</taxon>
        <taxon>Streptophyta</taxon>
        <taxon>Embryophyta</taxon>
        <taxon>Tracheophyta</taxon>
        <taxon>Spermatophyta</taxon>
        <taxon>Magnoliopsida</taxon>
        <taxon>eudicotyledons</taxon>
        <taxon>Gunneridae</taxon>
        <taxon>Pentapetalae</taxon>
        <taxon>asterids</taxon>
        <taxon>campanulids</taxon>
        <taxon>Asterales</taxon>
        <taxon>Asteraceae</taxon>
        <taxon>Asteroideae</taxon>
        <taxon>Heliantheae alliance</taxon>
        <taxon>Tageteae</taxon>
        <taxon>Tagetes</taxon>
    </lineage>
</organism>
<accession>A0AAD8NU08</accession>
<proteinExistence type="predicted"/>
<feature type="compositionally biased region" description="Basic residues" evidence="2">
    <location>
        <begin position="510"/>
        <end position="519"/>
    </location>
</feature>
<dbReference type="AlphaFoldDB" id="A0AAD8NU08"/>
<dbReference type="Proteomes" id="UP001229421">
    <property type="component" value="Unassembled WGS sequence"/>
</dbReference>
<dbReference type="PANTHER" id="PTHR24118">
    <property type="entry name" value="POTE ANKYRIN DOMAIN"/>
    <property type="match status" value="1"/>
</dbReference>
<dbReference type="Pfam" id="PF13857">
    <property type="entry name" value="Ank_5"/>
    <property type="match status" value="1"/>
</dbReference>